<feature type="region of interest" description="Disordered" evidence="1">
    <location>
        <begin position="1"/>
        <end position="34"/>
    </location>
</feature>
<dbReference type="AlphaFoldDB" id="A0A2P9AVB0"/>
<protein>
    <submittedName>
        <fullName evidence="2">Uncharacterized protein</fullName>
    </submittedName>
</protein>
<dbReference type="Proteomes" id="UP000245698">
    <property type="component" value="Unassembled WGS sequence"/>
</dbReference>
<name>A0A2P9AVB0_9HYPH</name>
<evidence type="ECO:0000313" key="2">
    <source>
        <dbReference type="EMBL" id="SJM35132.1"/>
    </source>
</evidence>
<gene>
    <name evidence="2" type="ORF">BQ8482_60143</name>
</gene>
<evidence type="ECO:0000256" key="1">
    <source>
        <dbReference type="SAM" id="MobiDB-lite"/>
    </source>
</evidence>
<reference evidence="3" key="1">
    <citation type="submission" date="2016-12" db="EMBL/GenBank/DDBJ databases">
        <authorList>
            <person name="Brunel B."/>
        </authorList>
    </citation>
    <scope>NUCLEOTIDE SEQUENCE [LARGE SCALE GENOMIC DNA]</scope>
</reference>
<sequence length="98" mass="10624">MGTQIVFTLPPERDRGTGSPRPPNAPDETPGFGLWRITTPTVVRSAATDASPEVVRLPVGAGLWPIEVGQTWSRVRGRAGTVVYTGYVRTSSMTRTDR</sequence>
<proteinExistence type="predicted"/>
<organism evidence="2 3">
    <name type="scientific">Mesorhizobium delmotii</name>
    <dbReference type="NCBI Taxonomy" id="1631247"/>
    <lineage>
        <taxon>Bacteria</taxon>
        <taxon>Pseudomonadati</taxon>
        <taxon>Pseudomonadota</taxon>
        <taxon>Alphaproteobacteria</taxon>
        <taxon>Hyphomicrobiales</taxon>
        <taxon>Phyllobacteriaceae</taxon>
        <taxon>Mesorhizobium</taxon>
    </lineage>
</organism>
<evidence type="ECO:0000313" key="3">
    <source>
        <dbReference type="Proteomes" id="UP000245698"/>
    </source>
</evidence>
<dbReference type="EMBL" id="FUIG01000070">
    <property type="protein sequence ID" value="SJM35132.1"/>
    <property type="molecule type" value="Genomic_DNA"/>
</dbReference>
<keyword evidence="3" id="KW-1185">Reference proteome</keyword>
<accession>A0A2P9AVB0</accession>